<keyword evidence="1" id="KW-1133">Transmembrane helix</keyword>
<accession>A0A8D8QR50</accession>
<name>A0A8D8QR50_9HEMI</name>
<protein>
    <submittedName>
        <fullName evidence="2">Uncharacterized protein</fullName>
    </submittedName>
</protein>
<dbReference type="EMBL" id="HBUF01090626">
    <property type="protein sequence ID" value="CAG6635637.1"/>
    <property type="molecule type" value="Transcribed_RNA"/>
</dbReference>
<organism evidence="2">
    <name type="scientific">Cacopsylla melanoneura</name>
    <dbReference type="NCBI Taxonomy" id="428564"/>
    <lineage>
        <taxon>Eukaryota</taxon>
        <taxon>Metazoa</taxon>
        <taxon>Ecdysozoa</taxon>
        <taxon>Arthropoda</taxon>
        <taxon>Hexapoda</taxon>
        <taxon>Insecta</taxon>
        <taxon>Pterygota</taxon>
        <taxon>Neoptera</taxon>
        <taxon>Paraneoptera</taxon>
        <taxon>Hemiptera</taxon>
        <taxon>Sternorrhyncha</taxon>
        <taxon>Psylloidea</taxon>
        <taxon>Psyllidae</taxon>
        <taxon>Psyllinae</taxon>
        <taxon>Cacopsylla</taxon>
    </lineage>
</organism>
<reference evidence="2" key="1">
    <citation type="submission" date="2021-05" db="EMBL/GenBank/DDBJ databases">
        <authorList>
            <person name="Alioto T."/>
            <person name="Alioto T."/>
            <person name="Gomez Garrido J."/>
        </authorList>
    </citation>
    <scope>NUCLEOTIDE SEQUENCE</scope>
</reference>
<evidence type="ECO:0000313" key="2">
    <source>
        <dbReference type="EMBL" id="CAG6635637.1"/>
    </source>
</evidence>
<evidence type="ECO:0000256" key="1">
    <source>
        <dbReference type="SAM" id="Phobius"/>
    </source>
</evidence>
<dbReference type="AlphaFoldDB" id="A0A8D8QR50"/>
<keyword evidence="1" id="KW-0472">Membrane</keyword>
<feature type="transmembrane region" description="Helical" evidence="1">
    <location>
        <begin position="41"/>
        <end position="72"/>
    </location>
</feature>
<sequence>MCLPNAEFGDELMRGGYLVMSLYFKCWFIKEDRYLHSTLHYLSYPTFCFSLLISFPASLVTFLILFLLVLFISSSHSVILSFLFPFPTIPQLDAIPIPFSIQPSLSSSHSSLHFHIQYILHLCC</sequence>
<keyword evidence="1" id="KW-0812">Transmembrane</keyword>
<proteinExistence type="predicted"/>